<protein>
    <submittedName>
        <fullName evidence="2">Uncharacterized protein</fullName>
    </submittedName>
</protein>
<organism evidence="2 3">
    <name type="scientific">Amycolatopsis saalfeldensis</name>
    <dbReference type="NCBI Taxonomy" id="394193"/>
    <lineage>
        <taxon>Bacteria</taxon>
        <taxon>Bacillati</taxon>
        <taxon>Actinomycetota</taxon>
        <taxon>Actinomycetes</taxon>
        <taxon>Pseudonocardiales</taxon>
        <taxon>Pseudonocardiaceae</taxon>
        <taxon>Amycolatopsis</taxon>
    </lineage>
</organism>
<accession>A0A1H8YPE1</accession>
<dbReference type="RefSeq" id="WP_091628942.1">
    <property type="nucleotide sequence ID" value="NZ_FOEF01000034.1"/>
</dbReference>
<dbReference type="OrthoDB" id="10015165at2"/>
<dbReference type="AlphaFoldDB" id="A0A1H8YPE1"/>
<reference evidence="2 3" key="1">
    <citation type="submission" date="2016-10" db="EMBL/GenBank/DDBJ databases">
        <authorList>
            <person name="de Groot N.N."/>
        </authorList>
    </citation>
    <scope>NUCLEOTIDE SEQUENCE [LARGE SCALE GENOMIC DNA]</scope>
    <source>
        <strain evidence="2 3">DSM 44993</strain>
    </source>
</reference>
<evidence type="ECO:0000313" key="3">
    <source>
        <dbReference type="Proteomes" id="UP000198582"/>
    </source>
</evidence>
<evidence type="ECO:0000313" key="2">
    <source>
        <dbReference type="EMBL" id="SEP53953.1"/>
    </source>
</evidence>
<gene>
    <name evidence="2" type="ORF">SAMN04489732_1348</name>
</gene>
<dbReference type="Proteomes" id="UP000198582">
    <property type="component" value="Unassembled WGS sequence"/>
</dbReference>
<evidence type="ECO:0000256" key="1">
    <source>
        <dbReference type="SAM" id="MobiDB-lite"/>
    </source>
</evidence>
<feature type="region of interest" description="Disordered" evidence="1">
    <location>
        <begin position="124"/>
        <end position="183"/>
    </location>
</feature>
<dbReference type="EMBL" id="FOEF01000034">
    <property type="protein sequence ID" value="SEP53953.1"/>
    <property type="molecule type" value="Genomic_DNA"/>
</dbReference>
<name>A0A1H8YPE1_9PSEU</name>
<proteinExistence type="predicted"/>
<feature type="compositionally biased region" description="Low complexity" evidence="1">
    <location>
        <begin position="130"/>
        <end position="152"/>
    </location>
</feature>
<keyword evidence="3" id="KW-1185">Reference proteome</keyword>
<sequence>MASAREVRARLRKKAADERRQREEAAVLVNEAAAIAVKARADHNAALRKVFEAALKPEVDEERAAMLRELLDAALAGSPKVVEAERAAGRAVLAAGVLKVPQTELAEVTEQRVEVLRRWTQLVPQDKANSGTGSAAEPGAGASEPSGASGLGSRPGSEPAEVDAAAVTAGPMFGDRGDVAAAG</sequence>